<proteinExistence type="predicted"/>
<comment type="caution">
    <text evidence="3">The sequence shown here is derived from an EMBL/GenBank/DDBJ whole genome shotgun (WGS) entry which is preliminary data.</text>
</comment>
<evidence type="ECO:0000313" key="4">
    <source>
        <dbReference type="Proteomes" id="UP001165065"/>
    </source>
</evidence>
<name>A0A9W7G865_9STRA</name>
<keyword evidence="4" id="KW-1185">Reference proteome</keyword>
<dbReference type="SMART" id="SM00271">
    <property type="entry name" value="DnaJ"/>
    <property type="match status" value="1"/>
</dbReference>
<dbReference type="CDD" id="cd06257">
    <property type="entry name" value="DnaJ"/>
    <property type="match status" value="1"/>
</dbReference>
<feature type="region of interest" description="Disordered" evidence="1">
    <location>
        <begin position="1"/>
        <end position="24"/>
    </location>
</feature>
<dbReference type="AlphaFoldDB" id="A0A9W7G865"/>
<dbReference type="SUPFAM" id="SSF46565">
    <property type="entry name" value="Chaperone J-domain"/>
    <property type="match status" value="1"/>
</dbReference>
<dbReference type="EMBL" id="BRYA01000059">
    <property type="protein sequence ID" value="GMI35683.1"/>
    <property type="molecule type" value="Genomic_DNA"/>
</dbReference>
<feature type="domain" description="J" evidence="2">
    <location>
        <begin position="44"/>
        <end position="108"/>
    </location>
</feature>
<dbReference type="PROSITE" id="PS00636">
    <property type="entry name" value="DNAJ_1"/>
    <property type="match status" value="1"/>
</dbReference>
<dbReference type="InterPro" id="IPR008971">
    <property type="entry name" value="HSP40/DnaJ_pept-bd"/>
</dbReference>
<evidence type="ECO:0000313" key="3">
    <source>
        <dbReference type="EMBL" id="GMI35683.1"/>
    </source>
</evidence>
<dbReference type="InterPro" id="IPR036869">
    <property type="entry name" value="J_dom_sf"/>
</dbReference>
<dbReference type="Gene3D" id="1.10.287.110">
    <property type="entry name" value="DnaJ domain"/>
    <property type="match status" value="1"/>
</dbReference>
<dbReference type="InterPro" id="IPR002939">
    <property type="entry name" value="DnaJ_C"/>
</dbReference>
<dbReference type="InterPro" id="IPR044713">
    <property type="entry name" value="DNJA1/2-like"/>
</dbReference>
<dbReference type="PROSITE" id="PS50076">
    <property type="entry name" value="DNAJ_2"/>
    <property type="match status" value="1"/>
</dbReference>
<dbReference type="Pfam" id="PF00226">
    <property type="entry name" value="DnaJ"/>
    <property type="match status" value="1"/>
</dbReference>
<dbReference type="SUPFAM" id="SSF57938">
    <property type="entry name" value="DnaJ/Hsp40 cysteine-rich domain"/>
    <property type="match status" value="1"/>
</dbReference>
<organism evidence="3 4">
    <name type="scientific">Triparma columacea</name>
    <dbReference type="NCBI Taxonomy" id="722753"/>
    <lineage>
        <taxon>Eukaryota</taxon>
        <taxon>Sar</taxon>
        <taxon>Stramenopiles</taxon>
        <taxon>Ochrophyta</taxon>
        <taxon>Bolidophyceae</taxon>
        <taxon>Parmales</taxon>
        <taxon>Triparmaceae</taxon>
        <taxon>Triparma</taxon>
    </lineage>
</organism>
<evidence type="ECO:0000259" key="2">
    <source>
        <dbReference type="PROSITE" id="PS50076"/>
    </source>
</evidence>
<dbReference type="InterPro" id="IPR036410">
    <property type="entry name" value="HSP_DnaJ_Cys-rich_dom_sf"/>
</dbReference>
<dbReference type="FunFam" id="2.60.260.20:FF:000013">
    <property type="entry name" value="DnaJ subfamily B member 11"/>
    <property type="match status" value="1"/>
</dbReference>
<dbReference type="Gene3D" id="2.10.230.10">
    <property type="entry name" value="Heat shock protein DnaJ, cysteine-rich domain"/>
    <property type="match status" value="1"/>
</dbReference>
<dbReference type="PRINTS" id="PR00625">
    <property type="entry name" value="JDOMAIN"/>
</dbReference>
<dbReference type="InterPro" id="IPR001623">
    <property type="entry name" value="DnaJ_domain"/>
</dbReference>
<dbReference type="Gene3D" id="2.60.260.20">
    <property type="entry name" value="Urease metallochaperone UreE, N-terminal domain"/>
    <property type="match status" value="2"/>
</dbReference>
<dbReference type="Pfam" id="PF01556">
    <property type="entry name" value="DnaJ_C"/>
    <property type="match status" value="1"/>
</dbReference>
<gene>
    <name evidence="3" type="ORF">TrCOL_g9191</name>
</gene>
<reference evidence="4" key="1">
    <citation type="journal article" date="2023" name="Commun. Biol.">
        <title>Genome analysis of Parmales, the sister group of diatoms, reveals the evolutionary specialization of diatoms from phago-mixotrophs to photoautotrophs.</title>
        <authorList>
            <person name="Ban H."/>
            <person name="Sato S."/>
            <person name="Yoshikawa S."/>
            <person name="Yamada K."/>
            <person name="Nakamura Y."/>
            <person name="Ichinomiya M."/>
            <person name="Sato N."/>
            <person name="Blanc-Mathieu R."/>
            <person name="Endo H."/>
            <person name="Kuwata A."/>
            <person name="Ogata H."/>
        </authorList>
    </citation>
    <scope>NUCLEOTIDE SEQUENCE [LARGE SCALE GENOMIC DNA]</scope>
</reference>
<dbReference type="GO" id="GO:0006457">
    <property type="term" value="P:protein folding"/>
    <property type="evidence" value="ECO:0007669"/>
    <property type="project" value="InterPro"/>
</dbReference>
<dbReference type="SUPFAM" id="SSF49493">
    <property type="entry name" value="HSP40/DnaJ peptide-binding domain"/>
    <property type="match status" value="2"/>
</dbReference>
<dbReference type="GO" id="GO:0030544">
    <property type="term" value="F:Hsp70 protein binding"/>
    <property type="evidence" value="ECO:0007669"/>
    <property type="project" value="InterPro"/>
</dbReference>
<dbReference type="Proteomes" id="UP001165065">
    <property type="component" value="Unassembled WGS sequence"/>
</dbReference>
<accession>A0A9W7G865</accession>
<dbReference type="OrthoDB" id="550424at2759"/>
<sequence>MPRGPNIRKNTGGSPKTKNTPPGNMRSFLKSLILLAVIHRAFGDLYKTLGISRKASEKEIKKAYRKLSIQYHPDKNKEEGATEKFQEVARAYEILSDEEKRETYDRYGEEGLKQQEQRGGGGGGDPFASMFEQFGFRGFGNQQRNERERKTPDVEMPLRMTLKQLYLGEVLELEYVRETMCLNWKECTKKSQDCQGPGIKVKTQQLAPGFVQQVQVRDDKCTGRGQMWRKDCKACPNGRTQPEKTSLTIDVNKGMRSGERITFEGVADEKIGHNAGDLIFYIQEMEHEHFKRDGDNLFMAIDIPLVDALVGFTHKFNHLDGHEVVITVTDPVECDEIQKVKGEGMPRRSGNGFGDLFVTWQVNFPDELTQDQKDKLDEILRIN</sequence>
<dbReference type="GO" id="GO:0051082">
    <property type="term" value="F:unfolded protein binding"/>
    <property type="evidence" value="ECO:0007669"/>
    <property type="project" value="InterPro"/>
</dbReference>
<evidence type="ECO:0000256" key="1">
    <source>
        <dbReference type="SAM" id="MobiDB-lite"/>
    </source>
</evidence>
<dbReference type="CDD" id="cd10747">
    <property type="entry name" value="DnaJ_C"/>
    <property type="match status" value="1"/>
</dbReference>
<protein>
    <recommendedName>
        <fullName evidence="2">J domain-containing protein</fullName>
    </recommendedName>
</protein>
<dbReference type="InterPro" id="IPR018253">
    <property type="entry name" value="DnaJ_domain_CS"/>
</dbReference>
<dbReference type="PANTHER" id="PTHR43888">
    <property type="entry name" value="DNAJ-LIKE-2, ISOFORM A-RELATED"/>
    <property type="match status" value="1"/>
</dbReference>
<feature type="compositionally biased region" description="Polar residues" evidence="1">
    <location>
        <begin position="8"/>
        <end position="22"/>
    </location>
</feature>